<keyword evidence="3" id="KW-0663">Pyridoxal phosphate</keyword>
<name>A0A6J7G0W3_9ZZZZ</name>
<dbReference type="AlphaFoldDB" id="A0A6J7G0W3"/>
<comment type="similarity">
    <text evidence="2">Belongs to the class-IV pyridoxal-phosphate-dependent aminotransferase family.</text>
</comment>
<comment type="cofactor">
    <cofactor evidence="1">
        <name>pyridoxal 5'-phosphate</name>
        <dbReference type="ChEBI" id="CHEBI:597326"/>
    </cofactor>
</comment>
<dbReference type="InterPro" id="IPR043132">
    <property type="entry name" value="BCAT-like_C"/>
</dbReference>
<dbReference type="InterPro" id="IPR043131">
    <property type="entry name" value="BCAT-like_N"/>
</dbReference>
<proteinExistence type="inferred from homology"/>
<gene>
    <name evidence="4" type="ORF">UFOPK3376_03238</name>
</gene>
<dbReference type="SUPFAM" id="SSF56752">
    <property type="entry name" value="D-aminoacid aminotransferase-like PLP-dependent enzymes"/>
    <property type="match status" value="1"/>
</dbReference>
<evidence type="ECO:0000256" key="3">
    <source>
        <dbReference type="ARBA" id="ARBA00022898"/>
    </source>
</evidence>
<dbReference type="GO" id="GO:0003824">
    <property type="term" value="F:catalytic activity"/>
    <property type="evidence" value="ECO:0007669"/>
    <property type="project" value="InterPro"/>
</dbReference>
<dbReference type="GO" id="GO:0008652">
    <property type="term" value="P:amino acid biosynthetic process"/>
    <property type="evidence" value="ECO:0007669"/>
    <property type="project" value="UniProtKB-ARBA"/>
</dbReference>
<accession>A0A6J7G0W3</accession>
<dbReference type="InterPro" id="IPR050571">
    <property type="entry name" value="Class-IV_PLP-Dep_Aminotrnsfr"/>
</dbReference>
<dbReference type="InterPro" id="IPR036038">
    <property type="entry name" value="Aminotransferase-like"/>
</dbReference>
<sequence>MTEPEAVDRWAGGAAYVDGAFCPIVEAKISVLDMGLTRSDCTYDVVSVWDGRFFRLDAHLDRFLNSVEQLRLDIGRSRDDLEALLHECVSRAGLRNAYVSMTCTRGRPAPGSRDLRTCSNTFYCFAVPYVWVSSEEQQAVGASMWISNIPRIPPESVDPSVKNYHWLDMDMAQLDAYDHDAQLVVLRDMGGAITEGPGYNVFAFVDGRWVTPVRGTLQGVTRRTLIELCAESGHPAEQGRLTAEDLLRADEVLACTTAGGVMPVAQINGAPVGQGGVGARTADLRSRYWQRHVDPAWSTPVRYTRS</sequence>
<evidence type="ECO:0000256" key="2">
    <source>
        <dbReference type="ARBA" id="ARBA00009320"/>
    </source>
</evidence>
<dbReference type="FunFam" id="3.20.10.10:FF:000002">
    <property type="entry name" value="D-alanine aminotransferase"/>
    <property type="match status" value="1"/>
</dbReference>
<reference evidence="4" key="1">
    <citation type="submission" date="2020-05" db="EMBL/GenBank/DDBJ databases">
        <authorList>
            <person name="Chiriac C."/>
            <person name="Salcher M."/>
            <person name="Ghai R."/>
            <person name="Kavagutti S V."/>
        </authorList>
    </citation>
    <scope>NUCLEOTIDE SEQUENCE</scope>
</reference>
<dbReference type="InterPro" id="IPR001544">
    <property type="entry name" value="Aminotrans_IV"/>
</dbReference>
<dbReference type="GO" id="GO:0046394">
    <property type="term" value="P:carboxylic acid biosynthetic process"/>
    <property type="evidence" value="ECO:0007669"/>
    <property type="project" value="UniProtKB-ARBA"/>
</dbReference>
<evidence type="ECO:0000256" key="1">
    <source>
        <dbReference type="ARBA" id="ARBA00001933"/>
    </source>
</evidence>
<evidence type="ECO:0000313" key="4">
    <source>
        <dbReference type="EMBL" id="CAB4897593.1"/>
    </source>
</evidence>
<dbReference type="Pfam" id="PF01063">
    <property type="entry name" value="Aminotran_4"/>
    <property type="match status" value="1"/>
</dbReference>
<dbReference type="PANTHER" id="PTHR42743:SF11">
    <property type="entry name" value="AMINODEOXYCHORISMATE LYASE"/>
    <property type="match status" value="1"/>
</dbReference>
<dbReference type="Gene3D" id="3.20.10.10">
    <property type="entry name" value="D-amino Acid Aminotransferase, subunit A, domain 2"/>
    <property type="match status" value="1"/>
</dbReference>
<dbReference type="PANTHER" id="PTHR42743">
    <property type="entry name" value="AMINO-ACID AMINOTRANSFERASE"/>
    <property type="match status" value="1"/>
</dbReference>
<dbReference type="Gene3D" id="3.30.470.10">
    <property type="match status" value="1"/>
</dbReference>
<protein>
    <submittedName>
        <fullName evidence="4">Unannotated protein</fullName>
    </submittedName>
</protein>
<dbReference type="EMBL" id="CAFBLP010000156">
    <property type="protein sequence ID" value="CAB4897593.1"/>
    <property type="molecule type" value="Genomic_DNA"/>
</dbReference>
<organism evidence="4">
    <name type="scientific">freshwater metagenome</name>
    <dbReference type="NCBI Taxonomy" id="449393"/>
    <lineage>
        <taxon>unclassified sequences</taxon>
        <taxon>metagenomes</taxon>
        <taxon>ecological metagenomes</taxon>
    </lineage>
</organism>